<organism evidence="2 3">
    <name type="scientific">Lactiplantibacillus xiangfangensis</name>
    <dbReference type="NCBI Taxonomy" id="942150"/>
    <lineage>
        <taxon>Bacteria</taxon>
        <taxon>Bacillati</taxon>
        <taxon>Bacillota</taxon>
        <taxon>Bacilli</taxon>
        <taxon>Lactobacillales</taxon>
        <taxon>Lactobacillaceae</taxon>
        <taxon>Lactiplantibacillus</taxon>
    </lineage>
</organism>
<dbReference type="RefSeq" id="WP_057706224.1">
    <property type="nucleotide sequence ID" value="NZ_JQCL01000057.1"/>
</dbReference>
<feature type="transmembrane region" description="Helical" evidence="1">
    <location>
        <begin position="143"/>
        <end position="162"/>
    </location>
</feature>
<evidence type="ECO:0008006" key="4">
    <source>
        <dbReference type="Google" id="ProtNLM"/>
    </source>
</evidence>
<dbReference type="Pfam" id="PF12822">
    <property type="entry name" value="ECF_trnsprt"/>
    <property type="match status" value="1"/>
</dbReference>
<evidence type="ECO:0000256" key="1">
    <source>
        <dbReference type="SAM" id="Phobius"/>
    </source>
</evidence>
<name>A0A0R2MFG5_9LACO</name>
<accession>A0A0R2MFG5</accession>
<dbReference type="EMBL" id="JQCL01000057">
    <property type="protein sequence ID" value="KRO10834.1"/>
    <property type="molecule type" value="Genomic_DNA"/>
</dbReference>
<reference evidence="2 3" key="1">
    <citation type="journal article" date="2015" name="Genome Announc.">
        <title>Expanding the biotechnology potential of lactobacilli through comparative genomics of 213 strains and associated genera.</title>
        <authorList>
            <person name="Sun Z."/>
            <person name="Harris H.M."/>
            <person name="McCann A."/>
            <person name="Guo C."/>
            <person name="Argimon S."/>
            <person name="Zhang W."/>
            <person name="Yang X."/>
            <person name="Jeffery I.B."/>
            <person name="Cooney J.C."/>
            <person name="Kagawa T.F."/>
            <person name="Liu W."/>
            <person name="Song Y."/>
            <person name="Salvetti E."/>
            <person name="Wrobel A."/>
            <person name="Rasinkangas P."/>
            <person name="Parkhill J."/>
            <person name="Rea M.C."/>
            <person name="O'Sullivan O."/>
            <person name="Ritari J."/>
            <person name="Douillard F.P."/>
            <person name="Paul Ross R."/>
            <person name="Yang R."/>
            <person name="Briner A.E."/>
            <person name="Felis G.E."/>
            <person name="de Vos W.M."/>
            <person name="Barrangou R."/>
            <person name="Klaenhammer T.R."/>
            <person name="Caufield P.W."/>
            <person name="Cui Y."/>
            <person name="Zhang H."/>
            <person name="O'Toole P.W."/>
        </authorList>
    </citation>
    <scope>NUCLEOTIDE SEQUENCE [LARGE SCALE GENOMIC DNA]</scope>
    <source>
        <strain evidence="2 3">LMG 26013</strain>
    </source>
</reference>
<feature type="transmembrane region" description="Helical" evidence="1">
    <location>
        <begin position="104"/>
        <end position="123"/>
    </location>
</feature>
<dbReference type="InterPro" id="IPR024529">
    <property type="entry name" value="ECF_trnsprt_substrate-spec"/>
</dbReference>
<feature type="transmembrane region" description="Helical" evidence="1">
    <location>
        <begin position="36"/>
        <end position="69"/>
    </location>
</feature>
<comment type="caution">
    <text evidence="2">The sequence shown here is derived from an EMBL/GenBank/DDBJ whole genome shotgun (WGS) entry which is preliminary data.</text>
</comment>
<gene>
    <name evidence="2" type="ORF">IV64_GL002521</name>
</gene>
<keyword evidence="3" id="KW-1185">Reference proteome</keyword>
<dbReference type="Proteomes" id="UP000051783">
    <property type="component" value="Unassembled WGS sequence"/>
</dbReference>
<keyword evidence="1" id="KW-1133">Transmembrane helix</keyword>
<dbReference type="GO" id="GO:0022857">
    <property type="term" value="F:transmembrane transporter activity"/>
    <property type="evidence" value="ECO:0007669"/>
    <property type="project" value="InterPro"/>
</dbReference>
<dbReference type="Gene3D" id="1.10.1760.20">
    <property type="match status" value="1"/>
</dbReference>
<keyword evidence="1" id="KW-0472">Membrane</keyword>
<proteinExistence type="predicted"/>
<feature type="transmembrane region" description="Helical" evidence="1">
    <location>
        <begin position="6"/>
        <end position="29"/>
    </location>
</feature>
<dbReference type="OrthoDB" id="4624at2"/>
<feature type="transmembrane region" description="Helical" evidence="1">
    <location>
        <begin position="75"/>
        <end position="92"/>
    </location>
</feature>
<evidence type="ECO:0000313" key="3">
    <source>
        <dbReference type="Proteomes" id="UP000051783"/>
    </source>
</evidence>
<dbReference type="STRING" id="942150.IV64_GL002521"/>
<dbReference type="PATRIC" id="fig|942150.3.peg.2629"/>
<keyword evidence="1" id="KW-0812">Transmembrane</keyword>
<dbReference type="AlphaFoldDB" id="A0A0R2MFG5"/>
<sequence>MGSQTIVKKITTLGVLTAMQIVLGSLLSIQFLTTKIAFAFIIVALTARLFSPLVTAGSTALAYFLGMLLFPKFTFFPGFILTAFLTGLTFGITFQHKATLPRILLANFIVVFIWNFILNSLWLHIMYLTPWAALLTTRFIQEIVTYVIYTAVLLALFKIPVLNQLTSKFNLQ</sequence>
<evidence type="ECO:0000313" key="2">
    <source>
        <dbReference type="EMBL" id="KRO10834.1"/>
    </source>
</evidence>
<dbReference type="NCBIfam" id="TIGR04518">
    <property type="entry name" value="ECF_S_folT_fam"/>
    <property type="match status" value="1"/>
</dbReference>
<protein>
    <recommendedName>
        <fullName evidence="4">Integral membrane protein</fullName>
    </recommendedName>
</protein>
<dbReference type="InterPro" id="IPR030949">
    <property type="entry name" value="ECF_S_folate_fam"/>
</dbReference>